<protein>
    <submittedName>
        <fullName evidence="2">TIM barrel protein</fullName>
    </submittedName>
</protein>
<organism evidence="2 3">
    <name type="scientific">Luoshenia tenuis</name>
    <dbReference type="NCBI Taxonomy" id="2763654"/>
    <lineage>
        <taxon>Bacteria</taxon>
        <taxon>Bacillati</taxon>
        <taxon>Bacillota</taxon>
        <taxon>Clostridia</taxon>
        <taxon>Christensenellales</taxon>
        <taxon>Christensenellaceae</taxon>
        <taxon>Luoshenia</taxon>
    </lineage>
</organism>
<dbReference type="SUPFAM" id="SSF51658">
    <property type="entry name" value="Xylose isomerase-like"/>
    <property type="match status" value="1"/>
</dbReference>
<keyword evidence="3" id="KW-1185">Reference proteome</keyword>
<dbReference type="Gene3D" id="3.20.20.150">
    <property type="entry name" value="Divalent-metal-dependent TIM barrel enzymes"/>
    <property type="match status" value="1"/>
</dbReference>
<dbReference type="InterPro" id="IPR013022">
    <property type="entry name" value="Xyl_isomerase-like_TIM-brl"/>
</dbReference>
<name>A0A926HLV4_9FIRM</name>
<accession>A0A926HLV4</accession>
<reference evidence="2" key="1">
    <citation type="submission" date="2020-08" db="EMBL/GenBank/DDBJ databases">
        <title>Genome public.</title>
        <authorList>
            <person name="Liu C."/>
            <person name="Sun Q."/>
        </authorList>
    </citation>
    <scope>NUCLEOTIDE SEQUENCE</scope>
    <source>
        <strain evidence="2">NSJ-44</strain>
    </source>
</reference>
<dbReference type="Proteomes" id="UP000654279">
    <property type="component" value="Unassembled WGS sequence"/>
</dbReference>
<dbReference type="RefSeq" id="WP_249284485.1">
    <property type="nucleotide sequence ID" value="NZ_JACRSO010000001.1"/>
</dbReference>
<proteinExistence type="predicted"/>
<evidence type="ECO:0000313" key="2">
    <source>
        <dbReference type="EMBL" id="MBC8528483.1"/>
    </source>
</evidence>
<evidence type="ECO:0000259" key="1">
    <source>
        <dbReference type="Pfam" id="PF01261"/>
    </source>
</evidence>
<dbReference type="PANTHER" id="PTHR12110">
    <property type="entry name" value="HYDROXYPYRUVATE ISOMERASE"/>
    <property type="match status" value="1"/>
</dbReference>
<sequence>MGKLQLGWILFPRYDEDYWSSLEAYKKIGYSGMESGEQLLTLKEGTPEENLARFREIGLKVIAVGANEVTRYDEKLIDEKIAQVKLLGADFACCYISSIIRPMMGEAPCTDDEFLQEIENLERSAERFAAAGVKLAYHNHNYEFIRKIHGISAYDQMVSRTSTLCFEPDVGWVTYAGEDPIALLERLEGRLVAVHFKDFIPGRMRTATLAPGVSYTIPDFTAVGSGVVNTFGVAQWAAEHGLTWGVVEQDGNRNLCSVDTLHCAYLNLKESGFAG</sequence>
<dbReference type="EMBL" id="JACRSO010000001">
    <property type="protein sequence ID" value="MBC8528483.1"/>
    <property type="molecule type" value="Genomic_DNA"/>
</dbReference>
<dbReference type="PANTHER" id="PTHR12110:SF41">
    <property type="entry name" value="INOSOSE DEHYDRATASE"/>
    <property type="match status" value="1"/>
</dbReference>
<feature type="domain" description="Xylose isomerase-like TIM barrel" evidence="1">
    <location>
        <begin position="23"/>
        <end position="241"/>
    </location>
</feature>
<dbReference type="AlphaFoldDB" id="A0A926HLV4"/>
<dbReference type="Pfam" id="PF01261">
    <property type="entry name" value="AP_endonuc_2"/>
    <property type="match status" value="1"/>
</dbReference>
<gene>
    <name evidence="2" type="ORF">H8699_03410</name>
</gene>
<dbReference type="InterPro" id="IPR050312">
    <property type="entry name" value="IolE/XylAMocC-like"/>
</dbReference>
<evidence type="ECO:0000313" key="3">
    <source>
        <dbReference type="Proteomes" id="UP000654279"/>
    </source>
</evidence>
<dbReference type="InterPro" id="IPR036237">
    <property type="entry name" value="Xyl_isomerase-like_sf"/>
</dbReference>
<comment type="caution">
    <text evidence="2">The sequence shown here is derived from an EMBL/GenBank/DDBJ whole genome shotgun (WGS) entry which is preliminary data.</text>
</comment>